<dbReference type="InterPro" id="IPR033121">
    <property type="entry name" value="PEPTIDASE_A1"/>
</dbReference>
<evidence type="ECO:0000313" key="7">
    <source>
        <dbReference type="EMBL" id="CAH9110831.1"/>
    </source>
</evidence>
<dbReference type="Proteomes" id="UP001152484">
    <property type="component" value="Unassembled WGS sequence"/>
</dbReference>
<dbReference type="InterPro" id="IPR034161">
    <property type="entry name" value="Pepsin-like_plant"/>
</dbReference>
<comment type="similarity">
    <text evidence="1">Belongs to the peptidase A1 family.</text>
</comment>
<dbReference type="GO" id="GO:0005576">
    <property type="term" value="C:extracellular region"/>
    <property type="evidence" value="ECO:0007669"/>
    <property type="project" value="TreeGrafter"/>
</dbReference>
<dbReference type="InterPro" id="IPR032799">
    <property type="entry name" value="TAXi_C"/>
</dbReference>
<dbReference type="InterPro" id="IPR051708">
    <property type="entry name" value="Plant_Aspart_Prot_A1"/>
</dbReference>
<evidence type="ECO:0000256" key="5">
    <source>
        <dbReference type="ARBA" id="ARBA00023180"/>
    </source>
</evidence>
<evidence type="ECO:0000256" key="4">
    <source>
        <dbReference type="ARBA" id="ARBA00022801"/>
    </source>
</evidence>
<dbReference type="OrthoDB" id="1072226at2759"/>
<proteinExistence type="inferred from homology"/>
<evidence type="ECO:0000259" key="6">
    <source>
        <dbReference type="PROSITE" id="PS51767"/>
    </source>
</evidence>
<dbReference type="PANTHER" id="PTHR47967">
    <property type="entry name" value="OS07G0603500 PROTEIN-RELATED"/>
    <property type="match status" value="1"/>
</dbReference>
<dbReference type="PANTHER" id="PTHR47967:SF130">
    <property type="entry name" value="ASPARTIC PROTEINASE NEPENTHESIN-1-LIKE"/>
    <property type="match status" value="1"/>
</dbReference>
<gene>
    <name evidence="7" type="ORF">CEURO_LOCUS18977</name>
</gene>
<protein>
    <recommendedName>
        <fullName evidence="6">Peptidase A1 domain-containing protein</fullName>
    </recommendedName>
</protein>
<dbReference type="AlphaFoldDB" id="A0A9P0ZQ37"/>
<reference evidence="7" key="1">
    <citation type="submission" date="2022-07" db="EMBL/GenBank/DDBJ databases">
        <authorList>
            <person name="Macas J."/>
            <person name="Novak P."/>
            <person name="Neumann P."/>
        </authorList>
    </citation>
    <scope>NUCLEOTIDE SEQUENCE</scope>
</reference>
<dbReference type="PROSITE" id="PS51767">
    <property type="entry name" value="PEPTIDASE_A1"/>
    <property type="match status" value="1"/>
</dbReference>
<evidence type="ECO:0000256" key="1">
    <source>
        <dbReference type="ARBA" id="ARBA00007447"/>
    </source>
</evidence>
<keyword evidence="8" id="KW-1185">Reference proteome</keyword>
<dbReference type="GO" id="GO:0004190">
    <property type="term" value="F:aspartic-type endopeptidase activity"/>
    <property type="evidence" value="ECO:0007669"/>
    <property type="project" value="UniProtKB-KW"/>
</dbReference>
<organism evidence="7 8">
    <name type="scientific">Cuscuta europaea</name>
    <name type="common">European dodder</name>
    <dbReference type="NCBI Taxonomy" id="41803"/>
    <lineage>
        <taxon>Eukaryota</taxon>
        <taxon>Viridiplantae</taxon>
        <taxon>Streptophyta</taxon>
        <taxon>Embryophyta</taxon>
        <taxon>Tracheophyta</taxon>
        <taxon>Spermatophyta</taxon>
        <taxon>Magnoliopsida</taxon>
        <taxon>eudicotyledons</taxon>
        <taxon>Gunneridae</taxon>
        <taxon>Pentapetalae</taxon>
        <taxon>asterids</taxon>
        <taxon>lamiids</taxon>
        <taxon>Solanales</taxon>
        <taxon>Convolvulaceae</taxon>
        <taxon>Cuscuteae</taxon>
        <taxon>Cuscuta</taxon>
        <taxon>Cuscuta subgen. Cuscuta</taxon>
    </lineage>
</organism>
<keyword evidence="5" id="KW-0325">Glycoprotein</keyword>
<dbReference type="EMBL" id="CAMAPE010000054">
    <property type="protein sequence ID" value="CAH9110831.1"/>
    <property type="molecule type" value="Genomic_DNA"/>
</dbReference>
<name>A0A9P0ZQ37_CUSEU</name>
<dbReference type="InterPro" id="IPR032861">
    <property type="entry name" value="TAXi_N"/>
</dbReference>
<dbReference type="SUPFAM" id="SSF50630">
    <property type="entry name" value="Acid proteases"/>
    <property type="match status" value="1"/>
</dbReference>
<dbReference type="InterPro" id="IPR021109">
    <property type="entry name" value="Peptidase_aspartic_dom_sf"/>
</dbReference>
<dbReference type="Gene3D" id="2.40.70.10">
    <property type="entry name" value="Acid Proteases"/>
    <property type="match status" value="2"/>
</dbReference>
<evidence type="ECO:0000256" key="2">
    <source>
        <dbReference type="ARBA" id="ARBA00022670"/>
    </source>
</evidence>
<evidence type="ECO:0000256" key="3">
    <source>
        <dbReference type="ARBA" id="ARBA00022750"/>
    </source>
</evidence>
<keyword evidence="2" id="KW-0645">Protease</keyword>
<accession>A0A9P0ZQ37</accession>
<comment type="caution">
    <text evidence="7">The sequence shown here is derived from an EMBL/GenBank/DDBJ whole genome shotgun (WGS) entry which is preliminary data.</text>
</comment>
<keyword evidence="4" id="KW-0378">Hydrolase</keyword>
<sequence length="451" mass="48420">MGYWFPLKVWSMVIISFWVSSLRLNFTTPVGLLTSLSRHHDINTGENLSRVELLRIGIKHDAKRFGAWRAATAAAEHEGKVMMSAILPAPDNGGFLMNLSIGTPRVNLTSLMDIGSDLTWMQCQPCVHCYPQDTPIFNPKKSTSFHKSACPRKNKNDTRGSCPRRIKYDDGSTVEGYYASETLTFEGGVSFPNVTFLCGQNNSGGIGFNHNSGLVGLSRGRLSLVSQLNLSQFSYCLPGLGSNSTGTLRLGGASSTAGGGDQVTTTPFAEIPASSNNSAKSQYYYVSVEGISVGKTRLSSVPKEAFQLNQDGSGGMIVNTGTSLTYLPTAAFNAVVDEVGRQLNLPSDNSSDLPCFTLPKKSNGISFPTLTLHLQGTHAAANLSIPEQNMFIIEEDFGRNTTCLAIGDAGGGGSFGVLGNFLQQNMMVTYDLAHNTLSFEPTNCSGRHSPH</sequence>
<keyword evidence="3" id="KW-0064">Aspartyl protease</keyword>
<dbReference type="Pfam" id="PF14541">
    <property type="entry name" value="TAXi_C"/>
    <property type="match status" value="1"/>
</dbReference>
<dbReference type="GO" id="GO:0006508">
    <property type="term" value="P:proteolysis"/>
    <property type="evidence" value="ECO:0007669"/>
    <property type="project" value="UniProtKB-KW"/>
</dbReference>
<evidence type="ECO:0000313" key="8">
    <source>
        <dbReference type="Proteomes" id="UP001152484"/>
    </source>
</evidence>
<dbReference type="CDD" id="cd05476">
    <property type="entry name" value="pepsin_A_like_plant"/>
    <property type="match status" value="1"/>
</dbReference>
<dbReference type="Pfam" id="PF14543">
    <property type="entry name" value="TAXi_N"/>
    <property type="match status" value="1"/>
</dbReference>
<feature type="domain" description="Peptidase A1" evidence="6">
    <location>
        <begin position="95"/>
        <end position="440"/>
    </location>
</feature>